<comment type="caution">
    <text evidence="3">The sequence shown here is derived from an EMBL/GenBank/DDBJ whole genome shotgun (WGS) entry which is preliminary data.</text>
</comment>
<dbReference type="AlphaFoldDB" id="A0A941CQX0"/>
<dbReference type="Pfam" id="PF20250">
    <property type="entry name" value="FapA_N"/>
    <property type="match status" value="1"/>
</dbReference>
<dbReference type="RefSeq" id="WP_211800708.1">
    <property type="nucleotide sequence ID" value="NZ_JAGSCS010000006.1"/>
</dbReference>
<sequence length="609" mass="67143">MILEASSRDEALARAMLHFGCKQDELHLVELEKPQGKLLGLWKKNGKYEIQRKAAAVKPISEDRDGAVAVVQGQIRVKGPVGRGSDPVLTFSHPQMSVLVNGKNASGMVRLKEEDEVTVTFEDLPAFTGVKVEYSDDLTQAYLKIQREKGRHFVLEDQPGQARLRLEPKEREVEPRLVKESECMELLGNHGVLLELVDRNAVKMACEALESIRVPVALGQAPVRSRKAQIDYAGELFVQSVQHGIEPVIKAGTVLAVKRASAVMGKPGMDVKGRAIPVERVVDEGLFAGDGAQLLENQVVALIDGRPCLKAGRISVIPLLTVVGDLDKDTANINFKGDVVVKGNVQDEMVIRSTGDITVLGSVYHSEIIADRNVLVEGKIIGGRTLAGNENQLYMSLLPHLESMQRDLEGLFQVIQSEGLADVPYLLQVLQETAEKVEANLAQLERALLSLSEEQKEELEQLKRKIRHAFFEIRLLRKEGFEELNETYILLSGLVRLRKDEILEPCMVKVKYAQNALISSSGHVVVTGKGSYLSRIQAGQEIHFTALDSVVKGGTLIAGKIIRVGYVGSPGEIPTLCQVLDPHGEIRGKFHKGTTLLYHDKIREYLPVE</sequence>
<feature type="domain" description="Flagellar Assembly Protein A N-terminal region" evidence="2">
    <location>
        <begin position="131"/>
        <end position="310"/>
    </location>
</feature>
<evidence type="ECO:0000313" key="3">
    <source>
        <dbReference type="EMBL" id="MBR0575989.1"/>
    </source>
</evidence>
<dbReference type="EMBL" id="JAGSCS010000006">
    <property type="protein sequence ID" value="MBR0575989.1"/>
    <property type="molecule type" value="Genomic_DNA"/>
</dbReference>
<gene>
    <name evidence="3" type="ORF">KCG48_06500</name>
</gene>
<accession>A0A941CQX0</accession>
<dbReference type="PANTHER" id="PTHR38032">
    <property type="entry name" value="POLYMERASE-RELATED"/>
    <property type="match status" value="1"/>
</dbReference>
<organism evidence="3 4">
    <name type="scientific">Proteiniclasticum sediminis</name>
    <dbReference type="NCBI Taxonomy" id="2804028"/>
    <lineage>
        <taxon>Bacteria</taxon>
        <taxon>Bacillati</taxon>
        <taxon>Bacillota</taxon>
        <taxon>Clostridia</taxon>
        <taxon>Eubacteriales</taxon>
        <taxon>Clostridiaceae</taxon>
        <taxon>Proteiniclasticum</taxon>
    </lineage>
</organism>
<evidence type="ECO:0000256" key="1">
    <source>
        <dbReference type="SAM" id="Coils"/>
    </source>
</evidence>
<keyword evidence="4" id="KW-1185">Reference proteome</keyword>
<dbReference type="InterPro" id="IPR005646">
    <property type="entry name" value="FapA"/>
</dbReference>
<evidence type="ECO:0000259" key="2">
    <source>
        <dbReference type="Pfam" id="PF20250"/>
    </source>
</evidence>
<dbReference type="Proteomes" id="UP000675379">
    <property type="component" value="Unassembled WGS sequence"/>
</dbReference>
<dbReference type="Pfam" id="PF03961">
    <property type="entry name" value="FapA"/>
    <property type="match status" value="1"/>
</dbReference>
<feature type="coiled-coil region" evidence="1">
    <location>
        <begin position="427"/>
        <end position="479"/>
    </location>
</feature>
<reference evidence="3" key="1">
    <citation type="submission" date="2021-04" db="EMBL/GenBank/DDBJ databases">
        <title>Proteiniclasticum sedimins sp. nov., an obligate anaerobic bacterium isolated from anaerobic sludge.</title>
        <authorList>
            <person name="Liu J."/>
        </authorList>
    </citation>
    <scope>NUCLEOTIDE SEQUENCE</scope>
    <source>
        <strain evidence="3">BAD-10</strain>
    </source>
</reference>
<dbReference type="InterPro" id="IPR046866">
    <property type="entry name" value="FapA_N"/>
</dbReference>
<name>A0A941CQX0_9CLOT</name>
<dbReference type="PANTHER" id="PTHR38032:SF1">
    <property type="entry name" value="RNA-BINDING PROTEIN KHPB N-TERMINAL DOMAIN-CONTAINING PROTEIN"/>
    <property type="match status" value="1"/>
</dbReference>
<protein>
    <submittedName>
        <fullName evidence="3">DUF342 domain-containing protein</fullName>
    </submittedName>
</protein>
<proteinExistence type="predicted"/>
<keyword evidence="1" id="KW-0175">Coiled coil</keyword>
<dbReference type="InterPro" id="IPR046865">
    <property type="entry name" value="FapA_b_solenoid"/>
</dbReference>
<evidence type="ECO:0000313" key="4">
    <source>
        <dbReference type="Proteomes" id="UP000675379"/>
    </source>
</evidence>